<organism evidence="1 2">
    <name type="scientific">Aminobacter aganoensis</name>
    <dbReference type="NCBI Taxonomy" id="83264"/>
    <lineage>
        <taxon>Bacteria</taxon>
        <taxon>Pseudomonadati</taxon>
        <taxon>Pseudomonadota</taxon>
        <taxon>Alphaproteobacteria</taxon>
        <taxon>Hyphomicrobiales</taxon>
        <taxon>Phyllobacteriaceae</taxon>
        <taxon>Aminobacter</taxon>
    </lineage>
</organism>
<sequence>MVGEQKVVVGREADQLAAGLPQGDVAIGVAEMRGLGQVEIADPRVVEPLDRLRCAGECPVSDNQKLEIAECLVEDGFNSQPDNIRPAVRRHQNGNAWTAHHPVVFPKL</sequence>
<comment type="caution">
    <text evidence="1">The sequence shown here is derived from an EMBL/GenBank/DDBJ whole genome shotgun (WGS) entry which is preliminary data.</text>
</comment>
<name>A0A7X0F8S8_9HYPH</name>
<gene>
    <name evidence="1" type="ORF">GGR00_002904</name>
</gene>
<reference evidence="1 2" key="1">
    <citation type="submission" date="2020-08" db="EMBL/GenBank/DDBJ databases">
        <title>Genomic Encyclopedia of Type Strains, Phase IV (KMG-IV): sequencing the most valuable type-strain genomes for metagenomic binning, comparative biology and taxonomic classification.</title>
        <authorList>
            <person name="Goeker M."/>
        </authorList>
    </citation>
    <scope>NUCLEOTIDE SEQUENCE [LARGE SCALE GENOMIC DNA]</scope>
    <source>
        <strain evidence="1 2">DSM 7051</strain>
    </source>
</reference>
<accession>A0A7X0F8S8</accession>
<dbReference type="Proteomes" id="UP000536262">
    <property type="component" value="Unassembled WGS sequence"/>
</dbReference>
<evidence type="ECO:0000313" key="1">
    <source>
        <dbReference type="EMBL" id="MBB6355105.1"/>
    </source>
</evidence>
<dbReference type="EMBL" id="JACHOU010000006">
    <property type="protein sequence ID" value="MBB6355105.1"/>
    <property type="molecule type" value="Genomic_DNA"/>
</dbReference>
<proteinExistence type="predicted"/>
<protein>
    <submittedName>
        <fullName evidence="1">Uncharacterized protein</fullName>
    </submittedName>
</protein>
<dbReference type="AlphaFoldDB" id="A0A7X0F8S8"/>
<evidence type="ECO:0000313" key="2">
    <source>
        <dbReference type="Proteomes" id="UP000536262"/>
    </source>
</evidence>
<keyword evidence="2" id="KW-1185">Reference proteome</keyword>